<organism evidence="1 2">
    <name type="scientific">Paenibacillus cisolokensis</name>
    <dbReference type="NCBI Taxonomy" id="1658519"/>
    <lineage>
        <taxon>Bacteria</taxon>
        <taxon>Bacillati</taxon>
        <taxon>Bacillota</taxon>
        <taxon>Bacilli</taxon>
        <taxon>Bacillales</taxon>
        <taxon>Paenibacillaceae</taxon>
        <taxon>Paenibacillus</taxon>
    </lineage>
</organism>
<comment type="caution">
    <text evidence="1">The sequence shown here is derived from an EMBL/GenBank/DDBJ whole genome shotgun (WGS) entry which is preliminary data.</text>
</comment>
<keyword evidence="2" id="KW-1185">Reference proteome</keyword>
<dbReference type="Gene3D" id="3.40.50.1000">
    <property type="entry name" value="HAD superfamily/HAD-like"/>
    <property type="match status" value="1"/>
</dbReference>
<name>A0ABQ4NEJ8_9BACL</name>
<proteinExistence type="predicted"/>
<evidence type="ECO:0000313" key="2">
    <source>
        <dbReference type="Proteomes" id="UP000680304"/>
    </source>
</evidence>
<accession>A0ABQ4NEJ8</accession>
<dbReference type="EMBL" id="BOVJ01000176">
    <property type="protein sequence ID" value="GIQ66364.1"/>
    <property type="molecule type" value="Genomic_DNA"/>
</dbReference>
<dbReference type="InterPro" id="IPR023214">
    <property type="entry name" value="HAD_sf"/>
</dbReference>
<dbReference type="InterPro" id="IPR036412">
    <property type="entry name" value="HAD-like_sf"/>
</dbReference>
<dbReference type="SUPFAM" id="SSF56784">
    <property type="entry name" value="HAD-like"/>
    <property type="match status" value="1"/>
</dbReference>
<reference evidence="1 2" key="1">
    <citation type="submission" date="2021-04" db="EMBL/GenBank/DDBJ databases">
        <title>Draft genome sequence of Paenibacillus cisolokensis, LC2-13A.</title>
        <authorList>
            <person name="Uke A."/>
            <person name="Chhe C."/>
            <person name="Baramee S."/>
            <person name="Kosugi A."/>
        </authorList>
    </citation>
    <scope>NUCLEOTIDE SEQUENCE [LARGE SCALE GENOMIC DNA]</scope>
    <source>
        <strain evidence="1 2">LC2-13A</strain>
    </source>
</reference>
<dbReference type="PROSITE" id="PS01228">
    <property type="entry name" value="COF_1"/>
    <property type="match status" value="1"/>
</dbReference>
<gene>
    <name evidence="1" type="ORF">PACILC2_49320</name>
</gene>
<dbReference type="PANTHER" id="PTHR10000:SF55">
    <property type="entry name" value="5-AMINO-6-(5-PHOSPHO-D-RIBITYLAMINO)URACIL PHOSPHATASE YCSE"/>
    <property type="match status" value="1"/>
</dbReference>
<evidence type="ECO:0000313" key="1">
    <source>
        <dbReference type="EMBL" id="GIQ66364.1"/>
    </source>
</evidence>
<dbReference type="Pfam" id="PF08282">
    <property type="entry name" value="Hydrolase_3"/>
    <property type="match status" value="1"/>
</dbReference>
<dbReference type="Proteomes" id="UP000680304">
    <property type="component" value="Unassembled WGS sequence"/>
</dbReference>
<sequence length="63" mass="7124">MGDYRLVALDMDGTLLNDRIEISKENEKAIHDALDAGVIVCFSTGRGCRMCCRLRRSFSSTRR</sequence>
<dbReference type="PANTHER" id="PTHR10000">
    <property type="entry name" value="PHOSPHOSERINE PHOSPHATASE"/>
    <property type="match status" value="1"/>
</dbReference>
<protein>
    <submittedName>
        <fullName evidence="1">Uncharacterized protein</fullName>
    </submittedName>
</protein>